<dbReference type="RefSeq" id="WP_092057750.1">
    <property type="nucleotide sequence ID" value="NZ_FOJJ01000037.1"/>
</dbReference>
<sequence length="187" mass="21099">MIENMTHKQFIEKCNEAGEAKKKPSVRYDQTARSCGRVGDFSIKGLSFLASLLSDSATAAGAMKEQSQMPDHSKIWAMGFLAEFNPEGHLAFEDPQALRNFAQQVVEGRDQYEPVTATVTEAQIKRARIPSIDILKQVIQRLDGNGVKVSMETILEEIEEYYEAEEMTLPSGWEKITENNLKKWKLV</sequence>
<dbReference type="EMBL" id="VJVV01000005">
    <property type="protein sequence ID" value="TRO81923.1"/>
    <property type="molecule type" value="Genomic_DNA"/>
</dbReference>
<dbReference type="AlphaFoldDB" id="A0A550JFG2"/>
<comment type="caution">
    <text evidence="1">The sequence shown here is derived from an EMBL/GenBank/DDBJ whole genome shotgun (WGS) entry which is preliminary data.</text>
</comment>
<accession>A0A550JFG2</accession>
<evidence type="ECO:0000313" key="2">
    <source>
        <dbReference type="Proteomes" id="UP000317155"/>
    </source>
</evidence>
<evidence type="ECO:0000313" key="1">
    <source>
        <dbReference type="EMBL" id="TRO81923.1"/>
    </source>
</evidence>
<proteinExistence type="predicted"/>
<reference evidence="1 2" key="1">
    <citation type="submission" date="2019-07" db="EMBL/GenBank/DDBJ databases">
        <title>Insights of Desulfuromonas acetexigens electromicrobiology.</title>
        <authorList>
            <person name="Katuri K."/>
            <person name="Sapireddy V."/>
            <person name="Shaw D.R."/>
            <person name="Saikaly P."/>
        </authorList>
    </citation>
    <scope>NUCLEOTIDE SEQUENCE [LARGE SCALE GENOMIC DNA]</scope>
    <source>
        <strain evidence="1 2">2873</strain>
    </source>
</reference>
<organism evidence="1 2">
    <name type="scientific">Trichloromonas acetexigens</name>
    <dbReference type="NCBI Taxonomy" id="38815"/>
    <lineage>
        <taxon>Bacteria</taxon>
        <taxon>Pseudomonadati</taxon>
        <taxon>Thermodesulfobacteriota</taxon>
        <taxon>Desulfuromonadia</taxon>
        <taxon>Desulfuromonadales</taxon>
        <taxon>Trichloromonadaceae</taxon>
        <taxon>Trichloromonas</taxon>
    </lineage>
</organism>
<name>A0A550JFG2_9BACT</name>
<gene>
    <name evidence="1" type="ORF">FL622_08995</name>
</gene>
<protein>
    <submittedName>
        <fullName evidence="1">Uncharacterized protein</fullName>
    </submittedName>
</protein>
<dbReference type="Proteomes" id="UP000317155">
    <property type="component" value="Unassembled WGS sequence"/>
</dbReference>
<keyword evidence="2" id="KW-1185">Reference proteome</keyword>